<dbReference type="Gene3D" id="3.90.1200.10">
    <property type="match status" value="1"/>
</dbReference>
<dbReference type="PIRSF" id="PIRSF006221">
    <property type="entry name" value="Ketosamine-3-kinase"/>
    <property type="match status" value="1"/>
</dbReference>
<keyword evidence="2 3" id="KW-0418">Kinase</keyword>
<evidence type="ECO:0000313" key="3">
    <source>
        <dbReference type="EMBL" id="MCW3807531.1"/>
    </source>
</evidence>
<name>A0AAE3MH74_9BACT</name>
<dbReference type="PANTHER" id="PTHR12149:SF8">
    <property type="entry name" value="PROTEIN-RIBULOSAMINE 3-KINASE"/>
    <property type="match status" value="1"/>
</dbReference>
<dbReference type="AlphaFoldDB" id="A0AAE3MH74"/>
<dbReference type="Gene3D" id="3.30.200.20">
    <property type="entry name" value="Phosphorylase Kinase, domain 1"/>
    <property type="match status" value="1"/>
</dbReference>
<keyword evidence="2" id="KW-0808">Transferase</keyword>
<dbReference type="InterPro" id="IPR016477">
    <property type="entry name" value="Fructo-/Ketosamine-3-kinase"/>
</dbReference>
<gene>
    <name evidence="3" type="ORF">OM074_18025</name>
</gene>
<protein>
    <submittedName>
        <fullName evidence="3">Fructosamine kinase family protein</fullName>
    </submittedName>
</protein>
<accession>A0AAE3MH74</accession>
<dbReference type="InterPro" id="IPR011009">
    <property type="entry name" value="Kinase-like_dom_sf"/>
</dbReference>
<proteinExistence type="inferred from homology"/>
<reference evidence="3" key="1">
    <citation type="submission" date="2022-10" db="EMBL/GenBank/DDBJ databases">
        <authorList>
            <person name="Yu W.X."/>
        </authorList>
    </citation>
    <scope>NUCLEOTIDE SEQUENCE</scope>
    <source>
        <strain evidence="3">D04</strain>
    </source>
</reference>
<dbReference type="GO" id="GO:0016301">
    <property type="term" value="F:kinase activity"/>
    <property type="evidence" value="ECO:0007669"/>
    <property type="project" value="UniProtKB-UniRule"/>
</dbReference>
<evidence type="ECO:0000256" key="1">
    <source>
        <dbReference type="ARBA" id="ARBA00009460"/>
    </source>
</evidence>
<dbReference type="PANTHER" id="PTHR12149">
    <property type="entry name" value="FRUCTOSAMINE 3 KINASE-RELATED PROTEIN"/>
    <property type="match status" value="1"/>
</dbReference>
<sequence>MNSVLNRIEEFLGEDIVSDQGVGGGCIANSKYISTSNGNRFFLKQGFSNGMFQCEANGLLELARAKTIKVPKVISVAQDYLLLEYIEQGNESKDFFDGFGKQFANMHRFTQKNFGFYEDNFIGKNKQPNKISKDWCDFYFNERLLFQYKLAEKNGYVTDGFKKAFDRLEKRIMQILNGSEEEPALLHGDLWGGNYVVDSLGNAVLIDPAVYYGHREADLAMTKLFGGFSADFYRSYNEIFPLKDGFEYRENVYKLYHVLNHLNLFGVGYYGPAIDLMNFYK</sequence>
<dbReference type="EMBL" id="JAPDPI010000050">
    <property type="protein sequence ID" value="MCW3807531.1"/>
    <property type="molecule type" value="Genomic_DNA"/>
</dbReference>
<evidence type="ECO:0000313" key="4">
    <source>
        <dbReference type="Proteomes" id="UP001207408"/>
    </source>
</evidence>
<comment type="similarity">
    <text evidence="1 2">Belongs to the fructosamine kinase family.</text>
</comment>
<dbReference type="Proteomes" id="UP001207408">
    <property type="component" value="Unassembled WGS sequence"/>
</dbReference>
<dbReference type="RefSeq" id="WP_301201953.1">
    <property type="nucleotide sequence ID" value="NZ_JAPDPI010000050.1"/>
</dbReference>
<dbReference type="Pfam" id="PF03881">
    <property type="entry name" value="Fructosamin_kin"/>
    <property type="match status" value="1"/>
</dbReference>
<comment type="caution">
    <text evidence="3">The sequence shown here is derived from an EMBL/GenBank/DDBJ whole genome shotgun (WGS) entry which is preliminary data.</text>
</comment>
<evidence type="ECO:0000256" key="2">
    <source>
        <dbReference type="PIRNR" id="PIRNR006221"/>
    </source>
</evidence>
<keyword evidence="4" id="KW-1185">Reference proteome</keyword>
<dbReference type="SUPFAM" id="SSF56112">
    <property type="entry name" value="Protein kinase-like (PK-like)"/>
    <property type="match status" value="1"/>
</dbReference>
<organism evidence="3 4">
    <name type="scientific">Plebeiibacterium marinum</name>
    <dbReference type="NCBI Taxonomy" id="2992111"/>
    <lineage>
        <taxon>Bacteria</taxon>
        <taxon>Pseudomonadati</taxon>
        <taxon>Bacteroidota</taxon>
        <taxon>Bacteroidia</taxon>
        <taxon>Marinilabiliales</taxon>
        <taxon>Marinilabiliaceae</taxon>
        <taxon>Plebeiibacterium</taxon>
    </lineage>
</organism>